<feature type="transmembrane region" description="Helical" evidence="7">
    <location>
        <begin position="590"/>
        <end position="610"/>
    </location>
</feature>
<proteinExistence type="predicted"/>
<keyword evidence="2" id="KW-0813">Transport</keyword>
<dbReference type="PANTHER" id="PTHR43652">
    <property type="entry name" value="BASIC AMINO ACID ANTIPORTER YFCC-RELATED"/>
    <property type="match status" value="1"/>
</dbReference>
<comment type="caution">
    <text evidence="9">The sequence shown here is derived from an EMBL/GenBank/DDBJ whole genome shotgun (WGS) entry which is preliminary data.</text>
</comment>
<evidence type="ECO:0000256" key="2">
    <source>
        <dbReference type="ARBA" id="ARBA00022448"/>
    </source>
</evidence>
<evidence type="ECO:0000256" key="6">
    <source>
        <dbReference type="ARBA" id="ARBA00023136"/>
    </source>
</evidence>
<feature type="transmembrane region" description="Helical" evidence="7">
    <location>
        <begin position="173"/>
        <end position="200"/>
    </location>
</feature>
<feature type="transmembrane region" description="Helical" evidence="7">
    <location>
        <begin position="6"/>
        <end position="24"/>
    </location>
</feature>
<evidence type="ECO:0000256" key="4">
    <source>
        <dbReference type="ARBA" id="ARBA00022737"/>
    </source>
</evidence>
<evidence type="ECO:0000313" key="9">
    <source>
        <dbReference type="EMBL" id="MEE1975161.1"/>
    </source>
</evidence>
<evidence type="ECO:0000256" key="3">
    <source>
        <dbReference type="ARBA" id="ARBA00022692"/>
    </source>
</evidence>
<feature type="transmembrane region" description="Helical" evidence="7">
    <location>
        <begin position="426"/>
        <end position="459"/>
    </location>
</feature>
<feature type="transmembrane region" description="Helical" evidence="7">
    <location>
        <begin position="139"/>
        <end position="161"/>
    </location>
</feature>
<evidence type="ECO:0000259" key="8">
    <source>
        <dbReference type="PROSITE" id="PS51202"/>
    </source>
</evidence>
<dbReference type="InterPro" id="IPR036721">
    <property type="entry name" value="RCK_C_sf"/>
</dbReference>
<evidence type="ECO:0000256" key="5">
    <source>
        <dbReference type="ARBA" id="ARBA00022989"/>
    </source>
</evidence>
<name>A0ABU7IQS1_9FLAO</name>
<dbReference type="Proteomes" id="UP001356308">
    <property type="component" value="Unassembled WGS sequence"/>
</dbReference>
<feature type="transmembrane region" description="Helical" evidence="7">
    <location>
        <begin position="57"/>
        <end position="80"/>
    </location>
</feature>
<dbReference type="InterPro" id="IPR051679">
    <property type="entry name" value="DASS-Related_Transporters"/>
</dbReference>
<dbReference type="RefSeq" id="WP_272649992.1">
    <property type="nucleotide sequence ID" value="NZ_JAZDDG010000002.1"/>
</dbReference>
<sequence length="614" mass="67525">MTWEIITVFLIIGAVIVLFAFDIFPMDKISFFIIGALLLSGLVSPEEAVSGFSNKAVITILCLMILAIGLEENGVISWFAKGLKVLKNWPAVLVMIVIMMLSGGISAFISSTAVVIVFIKIVAELKAKYGLLPGKLLLPISFASILGGSCTLMGTSTNLIVNNIFSRYTDDKLGFFEFSLMGLAFLGTSILIIVLFYSFLPKGKGEQLSEKYNLNKYILTLKVNPDSPLVGIPLEKSFMFKDPEITVLRITHNNLEENILNPKLKIRIGDVILLHCSLENLQKMRAEGYFDLEIDETTTSTFSKGTSVEKVDREEGEDDSKEKVETVLLELLLLPGSRFLGKTLTSLKKMIVPRAIPIAINKRKPLTNLKSRLHLDDKTITKLKVGDRLLIQTSASFIPNFENSNNLAVLNQFDGGMPSTPYKRNLSLIILLVTILLAATGVLEIMPSVVLGTLTMLLFKCIELNNIYEKINWQIIFLLAGMIPLGVAMTNAGADLWLTQELLNLLEGQKPIIIIGVLFLTTMLFSAVVSNNATAIIMAPIAISLANGLALDVKPFILCVMFAANFSFFTPLGYQTNALVYSMGIYKFKHFLILGGVISFVLLILGTLLLSTML</sequence>
<accession>A0ABU7IQS1</accession>
<dbReference type="EMBL" id="JAZDDG010000002">
    <property type="protein sequence ID" value="MEE1975161.1"/>
    <property type="molecule type" value="Genomic_DNA"/>
</dbReference>
<feature type="transmembrane region" description="Helical" evidence="7">
    <location>
        <begin position="92"/>
        <end position="119"/>
    </location>
</feature>
<dbReference type="InterPro" id="IPR004680">
    <property type="entry name" value="Cit_transptr-like_dom"/>
</dbReference>
<keyword evidence="5 7" id="KW-1133">Transmembrane helix</keyword>
<evidence type="ECO:0000313" key="10">
    <source>
        <dbReference type="Proteomes" id="UP001356308"/>
    </source>
</evidence>
<feature type="domain" description="RCK C-terminal" evidence="8">
    <location>
        <begin position="206"/>
        <end position="290"/>
    </location>
</feature>
<dbReference type="SUPFAM" id="SSF116726">
    <property type="entry name" value="TrkA C-terminal domain-like"/>
    <property type="match status" value="1"/>
</dbReference>
<organism evidence="9 10">
    <name type="scientific">Maribacter cobaltidurans</name>
    <dbReference type="NCBI Taxonomy" id="1178778"/>
    <lineage>
        <taxon>Bacteria</taxon>
        <taxon>Pseudomonadati</taxon>
        <taxon>Bacteroidota</taxon>
        <taxon>Flavobacteriia</taxon>
        <taxon>Flavobacteriales</taxon>
        <taxon>Flavobacteriaceae</taxon>
        <taxon>Maribacter</taxon>
    </lineage>
</organism>
<keyword evidence="4" id="KW-0677">Repeat</keyword>
<evidence type="ECO:0000256" key="7">
    <source>
        <dbReference type="SAM" id="Phobius"/>
    </source>
</evidence>
<keyword evidence="10" id="KW-1185">Reference proteome</keyword>
<evidence type="ECO:0000256" key="1">
    <source>
        <dbReference type="ARBA" id="ARBA00004141"/>
    </source>
</evidence>
<dbReference type="PANTHER" id="PTHR43652:SF2">
    <property type="entry name" value="BASIC AMINO ACID ANTIPORTER YFCC-RELATED"/>
    <property type="match status" value="1"/>
</dbReference>
<feature type="transmembrane region" description="Helical" evidence="7">
    <location>
        <begin position="471"/>
        <end position="492"/>
    </location>
</feature>
<dbReference type="PROSITE" id="PS51202">
    <property type="entry name" value="RCK_C"/>
    <property type="match status" value="1"/>
</dbReference>
<reference evidence="9 10" key="1">
    <citation type="submission" date="2024-01" db="EMBL/GenBank/DDBJ databases">
        <title>Maribacter spp. originated from different algae showed divergent polysaccharides utilization ability.</title>
        <authorList>
            <person name="Wang H."/>
            <person name="Wu Y."/>
        </authorList>
    </citation>
    <scope>NUCLEOTIDE SEQUENCE [LARGE SCALE GENOMIC DNA]</scope>
    <source>
        <strain evidence="9 10">PR1</strain>
    </source>
</reference>
<feature type="transmembrane region" description="Helical" evidence="7">
    <location>
        <begin position="29"/>
        <end position="45"/>
    </location>
</feature>
<comment type="subcellular location">
    <subcellularLocation>
        <location evidence="1">Membrane</location>
        <topology evidence="1">Multi-pass membrane protein</topology>
    </subcellularLocation>
</comment>
<protein>
    <submittedName>
        <fullName evidence="9">SLC13 family permease</fullName>
    </submittedName>
</protein>
<dbReference type="Pfam" id="PF03600">
    <property type="entry name" value="CitMHS"/>
    <property type="match status" value="1"/>
</dbReference>
<keyword evidence="6 7" id="KW-0472">Membrane</keyword>
<dbReference type="InterPro" id="IPR006037">
    <property type="entry name" value="RCK_C"/>
</dbReference>
<feature type="transmembrane region" description="Helical" evidence="7">
    <location>
        <begin position="512"/>
        <end position="543"/>
    </location>
</feature>
<gene>
    <name evidence="9" type="ORF">V1I91_03715</name>
</gene>
<dbReference type="Gene3D" id="3.30.70.1450">
    <property type="entry name" value="Regulator of K+ conductance, C-terminal domain"/>
    <property type="match status" value="1"/>
</dbReference>
<keyword evidence="3 7" id="KW-0812">Transmembrane</keyword>